<dbReference type="SUPFAM" id="SSF49785">
    <property type="entry name" value="Galactose-binding domain-like"/>
    <property type="match status" value="1"/>
</dbReference>
<dbReference type="RefSeq" id="WP_378220391.1">
    <property type="nucleotide sequence ID" value="NZ_JBHRTK010000012.1"/>
</dbReference>
<dbReference type="PANTHER" id="PTHR43730:SF1">
    <property type="entry name" value="BETA-MANNOSIDASE"/>
    <property type="match status" value="1"/>
</dbReference>
<dbReference type="Proteomes" id="UP001595583">
    <property type="component" value="Unassembled WGS sequence"/>
</dbReference>
<evidence type="ECO:0000313" key="8">
    <source>
        <dbReference type="EMBL" id="MFC3206576.1"/>
    </source>
</evidence>
<dbReference type="GO" id="GO:0016787">
    <property type="term" value="F:hydrolase activity"/>
    <property type="evidence" value="ECO:0007669"/>
    <property type="project" value="UniProtKB-KW"/>
</dbReference>
<evidence type="ECO:0000256" key="4">
    <source>
        <dbReference type="ARBA" id="ARBA00023180"/>
    </source>
</evidence>
<dbReference type="Pfam" id="PF17753">
    <property type="entry name" value="Ig_mannosidase"/>
    <property type="match status" value="1"/>
</dbReference>
<evidence type="ECO:0000256" key="5">
    <source>
        <dbReference type="ARBA" id="ARBA00023295"/>
    </source>
</evidence>
<comment type="catalytic activity">
    <reaction evidence="1">
        <text>Hydrolysis of terminal, non-reducing beta-D-mannose residues in beta-D-mannosides.</text>
        <dbReference type="EC" id="3.2.1.25"/>
    </reaction>
</comment>
<dbReference type="InterPro" id="IPR050887">
    <property type="entry name" value="Beta-mannosidase_GH2"/>
</dbReference>
<dbReference type="Gene3D" id="2.60.120.260">
    <property type="entry name" value="Galactose-binding domain-like"/>
    <property type="match status" value="1"/>
</dbReference>
<keyword evidence="3 8" id="KW-0378">Hydrolase</keyword>
<dbReference type="EC" id="3.2.1.25" evidence="2"/>
<accession>A0ABV7KC47</accession>
<dbReference type="PANTHER" id="PTHR43730">
    <property type="entry name" value="BETA-MANNOSIDASE"/>
    <property type="match status" value="1"/>
</dbReference>
<name>A0ABV7KC47_9HYPH</name>
<evidence type="ECO:0000256" key="2">
    <source>
        <dbReference type="ARBA" id="ARBA00012754"/>
    </source>
</evidence>
<proteinExistence type="predicted"/>
<protein>
    <recommendedName>
        <fullName evidence="2">beta-mannosidase</fullName>
        <ecNumber evidence="2">3.2.1.25</ecNumber>
    </recommendedName>
</protein>
<gene>
    <name evidence="8" type="ORF">ACFOHJ_10175</name>
</gene>
<keyword evidence="5" id="KW-0326">Glycosidase</keyword>
<comment type="caution">
    <text evidence="8">The sequence shown here is derived from an EMBL/GenBank/DDBJ whole genome shotgun (WGS) entry which is preliminary data.</text>
</comment>
<dbReference type="EMBL" id="JBHRTK010000012">
    <property type="protein sequence ID" value="MFC3206576.1"/>
    <property type="molecule type" value="Genomic_DNA"/>
</dbReference>
<dbReference type="InterPro" id="IPR054593">
    <property type="entry name" value="Beta-mannosidase-like_N2"/>
</dbReference>
<evidence type="ECO:0000259" key="7">
    <source>
        <dbReference type="Pfam" id="PF22666"/>
    </source>
</evidence>
<keyword evidence="4" id="KW-0325">Glycoprotein</keyword>
<dbReference type="InterPro" id="IPR036156">
    <property type="entry name" value="Beta-gal/glucu_dom_sf"/>
</dbReference>
<evidence type="ECO:0000313" key="9">
    <source>
        <dbReference type="Proteomes" id="UP001595583"/>
    </source>
</evidence>
<evidence type="ECO:0000256" key="3">
    <source>
        <dbReference type="ARBA" id="ARBA00022801"/>
    </source>
</evidence>
<keyword evidence="9" id="KW-1185">Reference proteome</keyword>
<dbReference type="Gene3D" id="3.20.20.80">
    <property type="entry name" value="Glycosidases"/>
    <property type="match status" value="1"/>
</dbReference>
<dbReference type="InterPro" id="IPR013783">
    <property type="entry name" value="Ig-like_fold"/>
</dbReference>
<evidence type="ECO:0000259" key="6">
    <source>
        <dbReference type="Pfam" id="PF17753"/>
    </source>
</evidence>
<sequence length="821" mass="88543">MTAAVERLDDGWQFALSPAGAWAGPGSIDPAARWLEVSCPGTAAAALEAHGLWRRSAPEPLHDKDIWYRRRLDATGPVRLVFEGLATVAEIYLDDRLILTSTSMFSPLEAAAILTGGEMLAIAFRSLDAHLDTLKGPRARWKPRMIDDQRLRLVRTTLIGHMPGWCPAIDMVGPWRPVLLAKDGSAPRIAHIDMRADLDGTTGLLDVELSLAEPLGAGEASITCAGRTARLGGNGRALTARIEVPDVAAWWPHSHGAPTLHAVTARLGETEIALGRVGFRSIELDRGADGRAFRLTVNGVPVFCRGSVWTPADIASPGAASVAADLQLAREAGVNMLRVAGTFVYESEAFHELCDELGILVWQDLMLANFDYPARDADWCTALADEVEALLRRLRHSPSLAVLCGGSEIAQQAAMMGLPVTTDPTPWFDTVVRPLAQTIRPGLVLVASSPHGGTLPFTAEAGPVHYYGVGAYCRPLEDARRAEVRFASECLAFANVPDQETLDAHLPVPPVHDPRWKAAVPRDAAASWDFEDVREHYLETIFDVDARRLRTQDPGRYLALSRAVTAEVVERTIDEWRRPASPTAGALRLFWKDLAIGAGWGAVDATGRPKSVWHAMKRAFQPLRLMLTDEGVNGLDVHLVNDGPQPVEGLLSLTCLRDGATPVAVGKRAVAVPAHGALTLPAFALLGAFFDISYAYRFGPAAHELTVVRLEDGQGTVLAEAFHVLPGAMTARRDVGLQTYVEANGDGWQLRLSCKRTAYYVHVGASAFRAEDDYFHLVPGRERTVRLIATAARPPPAGIVTALNAERAVSFDGGSPSGGTA</sequence>
<dbReference type="SUPFAM" id="SSF51445">
    <property type="entry name" value="(Trans)glycosidases"/>
    <property type="match status" value="1"/>
</dbReference>
<reference evidence="9" key="1">
    <citation type="journal article" date="2019" name="Int. J. Syst. Evol. Microbiol.">
        <title>The Global Catalogue of Microorganisms (GCM) 10K type strain sequencing project: providing services to taxonomists for standard genome sequencing and annotation.</title>
        <authorList>
            <consortium name="The Broad Institute Genomics Platform"/>
            <consortium name="The Broad Institute Genome Sequencing Center for Infectious Disease"/>
            <person name="Wu L."/>
            <person name="Ma J."/>
        </authorList>
    </citation>
    <scope>NUCLEOTIDE SEQUENCE [LARGE SCALE GENOMIC DNA]</scope>
    <source>
        <strain evidence="9">KCTC 52165</strain>
    </source>
</reference>
<evidence type="ECO:0000256" key="1">
    <source>
        <dbReference type="ARBA" id="ARBA00000829"/>
    </source>
</evidence>
<dbReference type="Gene3D" id="2.60.40.10">
    <property type="entry name" value="Immunoglobulins"/>
    <property type="match status" value="1"/>
</dbReference>
<feature type="domain" description="Beta-mannosidase-like galactose-binding" evidence="7">
    <location>
        <begin position="33"/>
        <end position="176"/>
    </location>
</feature>
<organism evidence="8 9">
    <name type="scientific">Aquamicrobium soli</name>
    <dbReference type="NCBI Taxonomy" id="1811518"/>
    <lineage>
        <taxon>Bacteria</taxon>
        <taxon>Pseudomonadati</taxon>
        <taxon>Pseudomonadota</taxon>
        <taxon>Alphaproteobacteria</taxon>
        <taxon>Hyphomicrobiales</taxon>
        <taxon>Phyllobacteriaceae</taxon>
        <taxon>Aquamicrobium</taxon>
    </lineage>
</organism>
<dbReference type="InterPro" id="IPR041625">
    <property type="entry name" value="Beta-mannosidase_Ig"/>
</dbReference>
<feature type="domain" description="Beta-mannosidase Ig-fold" evidence="6">
    <location>
        <begin position="734"/>
        <end position="789"/>
    </location>
</feature>
<dbReference type="InterPro" id="IPR017853">
    <property type="entry name" value="GH"/>
</dbReference>
<dbReference type="SUPFAM" id="SSF49303">
    <property type="entry name" value="beta-Galactosidase/glucuronidase domain"/>
    <property type="match status" value="2"/>
</dbReference>
<dbReference type="Pfam" id="PF22666">
    <property type="entry name" value="Glyco_hydro_2_N2"/>
    <property type="match status" value="1"/>
</dbReference>
<dbReference type="InterPro" id="IPR008979">
    <property type="entry name" value="Galactose-bd-like_sf"/>
</dbReference>